<dbReference type="AlphaFoldDB" id="A0A6J8BJN2"/>
<protein>
    <submittedName>
        <fullName evidence="8">CENPN</fullName>
    </submittedName>
</protein>
<feature type="compositionally biased region" description="Basic residues" evidence="7">
    <location>
        <begin position="375"/>
        <end position="387"/>
    </location>
</feature>
<gene>
    <name evidence="8" type="ORF">MCOR_19626</name>
</gene>
<dbReference type="EMBL" id="CACVKT020003459">
    <property type="protein sequence ID" value="CAC5383933.1"/>
    <property type="molecule type" value="Genomic_DNA"/>
</dbReference>
<comment type="similarity">
    <text evidence="3">Belongs to the CENP-N/CHL4 family.</text>
</comment>
<accession>A0A6J8BJN2</accession>
<evidence type="ECO:0000313" key="8">
    <source>
        <dbReference type="EMBL" id="CAC5383933.1"/>
    </source>
</evidence>
<dbReference type="InterPro" id="IPR052011">
    <property type="entry name" value="CENP-NAC/CAD_complex"/>
</dbReference>
<evidence type="ECO:0000256" key="6">
    <source>
        <dbReference type="ARBA" id="ARBA00023328"/>
    </source>
</evidence>
<reference evidence="8 9" key="1">
    <citation type="submission" date="2020-06" db="EMBL/GenBank/DDBJ databases">
        <authorList>
            <person name="Li R."/>
            <person name="Bekaert M."/>
        </authorList>
    </citation>
    <scope>NUCLEOTIDE SEQUENCE [LARGE SCALE GENOMIC DNA]</scope>
    <source>
        <strain evidence="9">wild</strain>
    </source>
</reference>
<proteinExistence type="inferred from homology"/>
<dbReference type="Proteomes" id="UP000507470">
    <property type="component" value="Unassembled WGS sequence"/>
</dbReference>
<evidence type="ECO:0000256" key="5">
    <source>
        <dbReference type="ARBA" id="ARBA00023242"/>
    </source>
</evidence>
<evidence type="ECO:0000256" key="2">
    <source>
        <dbReference type="ARBA" id="ARBA00004584"/>
    </source>
</evidence>
<feature type="region of interest" description="Disordered" evidence="7">
    <location>
        <begin position="354"/>
        <end position="387"/>
    </location>
</feature>
<evidence type="ECO:0000256" key="3">
    <source>
        <dbReference type="ARBA" id="ARBA00005566"/>
    </source>
</evidence>
<dbReference type="GO" id="GO:0007059">
    <property type="term" value="P:chromosome segregation"/>
    <property type="evidence" value="ECO:0007669"/>
    <property type="project" value="InterPro"/>
</dbReference>
<keyword evidence="6" id="KW-0137">Centromere</keyword>
<feature type="compositionally biased region" description="Polar residues" evidence="7">
    <location>
        <begin position="354"/>
        <end position="374"/>
    </location>
</feature>
<evidence type="ECO:0000313" key="9">
    <source>
        <dbReference type="Proteomes" id="UP000507470"/>
    </source>
</evidence>
<keyword evidence="9" id="KW-1185">Reference proteome</keyword>
<sequence>MQKQLLGHVVSRTRTKDLKPILERWGWLEQEVEQIDLSKTKREITNSLIEVCNQKEGLTRDVCGELDLICTQEYSTKKQWSVFLMEKDDEHYISDSNLSNPLKLKKKLKSEITVFFERENVVSVRMLNGVLWMRVYIQSGPRNMYRSSDTVYIIYYPRTQYILLSRYKKSVESYLIQSIQNVMGCDKLTNSLLTGTHYESLLQLALDRKSQGDFSRYRLQQVQNLPLLQKPPQKRKVSEFEREPNLHCEDERHKRQRTEELDECFGPNEQPLLQKLEFKVAVKFRGTSAIPSIPVDDMQPFRCRVKFEGPSVIDGIRNLAECGLVTMPYPKYLRSVHTLGKNHIKLADKTAMQHNVSQVNQSHAEQNENTPAKNTRSRSKPRTRTRT</sequence>
<dbReference type="Pfam" id="PF05238">
    <property type="entry name" value="CENP-N"/>
    <property type="match status" value="1"/>
</dbReference>
<dbReference type="GO" id="GO:0000775">
    <property type="term" value="C:chromosome, centromeric region"/>
    <property type="evidence" value="ECO:0007669"/>
    <property type="project" value="UniProtKB-SubCell"/>
</dbReference>
<dbReference type="PANTHER" id="PTHR46790:SF1">
    <property type="entry name" value="CENTROMERE PROTEIN N"/>
    <property type="match status" value="1"/>
</dbReference>
<organism evidence="8 9">
    <name type="scientific">Mytilus coruscus</name>
    <name type="common">Sea mussel</name>
    <dbReference type="NCBI Taxonomy" id="42192"/>
    <lineage>
        <taxon>Eukaryota</taxon>
        <taxon>Metazoa</taxon>
        <taxon>Spiralia</taxon>
        <taxon>Lophotrochozoa</taxon>
        <taxon>Mollusca</taxon>
        <taxon>Bivalvia</taxon>
        <taxon>Autobranchia</taxon>
        <taxon>Pteriomorphia</taxon>
        <taxon>Mytilida</taxon>
        <taxon>Mytiloidea</taxon>
        <taxon>Mytilidae</taxon>
        <taxon>Mytilinae</taxon>
        <taxon>Mytilus</taxon>
    </lineage>
</organism>
<evidence type="ECO:0000256" key="1">
    <source>
        <dbReference type="ARBA" id="ARBA00004123"/>
    </source>
</evidence>
<dbReference type="GO" id="GO:0005654">
    <property type="term" value="C:nucleoplasm"/>
    <property type="evidence" value="ECO:0007669"/>
    <property type="project" value="TreeGrafter"/>
</dbReference>
<keyword evidence="4" id="KW-0158">Chromosome</keyword>
<name>A0A6J8BJN2_MYTCO</name>
<comment type="subcellular location">
    <subcellularLocation>
        <location evidence="2">Chromosome</location>
        <location evidence="2">Centromere</location>
    </subcellularLocation>
    <subcellularLocation>
        <location evidence="1">Nucleus</location>
    </subcellularLocation>
</comment>
<evidence type="ECO:0000256" key="7">
    <source>
        <dbReference type="SAM" id="MobiDB-lite"/>
    </source>
</evidence>
<evidence type="ECO:0000256" key="4">
    <source>
        <dbReference type="ARBA" id="ARBA00022454"/>
    </source>
</evidence>
<keyword evidence="5" id="KW-0539">Nucleus</keyword>
<dbReference type="OrthoDB" id="6585699at2759"/>
<dbReference type="PANTHER" id="PTHR46790">
    <property type="entry name" value="CENTROMERE PROTEIN N"/>
    <property type="match status" value="1"/>
</dbReference>
<dbReference type="GO" id="GO:0034080">
    <property type="term" value="P:CENP-A containing chromatin assembly"/>
    <property type="evidence" value="ECO:0007669"/>
    <property type="project" value="InterPro"/>
</dbReference>
<dbReference type="InterPro" id="IPR007902">
    <property type="entry name" value="Chl4/mis15/CENP-N"/>
</dbReference>